<dbReference type="NCBIfam" id="NF007641">
    <property type="entry name" value="PRK10308.1"/>
    <property type="match status" value="1"/>
</dbReference>
<dbReference type="GO" id="GO:0043916">
    <property type="term" value="F:DNA-7-methylguanine glycosylase activity"/>
    <property type="evidence" value="ECO:0007669"/>
    <property type="project" value="TreeGrafter"/>
</dbReference>
<dbReference type="Pfam" id="PF00730">
    <property type="entry name" value="HhH-GPD"/>
    <property type="match status" value="1"/>
</dbReference>
<dbReference type="PROSITE" id="PS00516">
    <property type="entry name" value="ALKYLBASE_DNA_GLYCOS"/>
    <property type="match status" value="1"/>
</dbReference>
<dbReference type="InterPro" id="IPR003265">
    <property type="entry name" value="HhH-GPD_domain"/>
</dbReference>
<dbReference type="PANTHER" id="PTHR43003:SF13">
    <property type="entry name" value="DNA-3-METHYLADENINE GLYCOSYLASE 2"/>
    <property type="match status" value="1"/>
</dbReference>
<dbReference type="RefSeq" id="WP_106877477.1">
    <property type="nucleotide sequence ID" value="NZ_PYEP01000004.1"/>
</dbReference>
<dbReference type="STRING" id="1388748.GCA_000463155_01996"/>
<organism evidence="8 9">
    <name type="scientific">Siccibacter turicensis</name>
    <dbReference type="NCBI Taxonomy" id="357233"/>
    <lineage>
        <taxon>Bacteria</taxon>
        <taxon>Pseudomonadati</taxon>
        <taxon>Pseudomonadota</taxon>
        <taxon>Gammaproteobacteria</taxon>
        <taxon>Enterobacterales</taxon>
        <taxon>Enterobacteriaceae</taxon>
        <taxon>Siccibacter</taxon>
    </lineage>
</organism>
<dbReference type="Gene3D" id="1.10.1670.10">
    <property type="entry name" value="Helix-hairpin-Helix base-excision DNA repair enzymes (C-terminal)"/>
    <property type="match status" value="1"/>
</dbReference>
<dbReference type="GO" id="GO:0005737">
    <property type="term" value="C:cytoplasm"/>
    <property type="evidence" value="ECO:0007669"/>
    <property type="project" value="TreeGrafter"/>
</dbReference>
<comment type="similarity">
    <text evidence="2">Belongs to the alkylbase DNA glycosidase AlkA family.</text>
</comment>
<dbReference type="SMART" id="SM00478">
    <property type="entry name" value="ENDO3c"/>
    <property type="match status" value="1"/>
</dbReference>
<dbReference type="SUPFAM" id="SSF55945">
    <property type="entry name" value="TATA-box binding protein-like"/>
    <property type="match status" value="1"/>
</dbReference>
<accession>A0A2P8VK31</accession>
<evidence type="ECO:0000256" key="5">
    <source>
        <dbReference type="ARBA" id="ARBA00023204"/>
    </source>
</evidence>
<evidence type="ECO:0000313" key="9">
    <source>
        <dbReference type="Proteomes" id="UP000240212"/>
    </source>
</evidence>
<evidence type="ECO:0000256" key="2">
    <source>
        <dbReference type="ARBA" id="ARBA00010817"/>
    </source>
</evidence>
<comment type="catalytic activity">
    <reaction evidence="1">
        <text>Hydrolysis of alkylated DNA, releasing 3-methyladenine, 3-methylguanine, 7-methylguanine and 7-methyladenine.</text>
        <dbReference type="EC" id="3.2.2.21"/>
    </reaction>
</comment>
<dbReference type="Pfam" id="PF06029">
    <property type="entry name" value="AlkA_N"/>
    <property type="match status" value="1"/>
</dbReference>
<gene>
    <name evidence="8" type="ORF">C7G83_11710</name>
</gene>
<dbReference type="GO" id="GO:0006285">
    <property type="term" value="P:base-excision repair, AP site formation"/>
    <property type="evidence" value="ECO:0007669"/>
    <property type="project" value="TreeGrafter"/>
</dbReference>
<evidence type="ECO:0000256" key="1">
    <source>
        <dbReference type="ARBA" id="ARBA00000086"/>
    </source>
</evidence>
<dbReference type="GO" id="GO:0006307">
    <property type="term" value="P:DNA alkylation repair"/>
    <property type="evidence" value="ECO:0007669"/>
    <property type="project" value="TreeGrafter"/>
</dbReference>
<dbReference type="InterPro" id="IPR011257">
    <property type="entry name" value="DNA_glycosylase"/>
</dbReference>
<evidence type="ECO:0000259" key="6">
    <source>
        <dbReference type="SMART" id="SM00478"/>
    </source>
</evidence>
<dbReference type="CDD" id="cd00056">
    <property type="entry name" value="ENDO3c"/>
    <property type="match status" value="1"/>
</dbReference>
<dbReference type="PANTHER" id="PTHR43003">
    <property type="entry name" value="DNA-3-METHYLADENINE GLYCOSYLASE"/>
    <property type="match status" value="1"/>
</dbReference>
<dbReference type="InterPro" id="IPR023170">
    <property type="entry name" value="HhH_base_excis_C"/>
</dbReference>
<evidence type="ECO:0000256" key="4">
    <source>
        <dbReference type="ARBA" id="ARBA00022763"/>
    </source>
</evidence>
<protein>
    <recommendedName>
        <fullName evidence="3">DNA-3-methyladenine glycosylase II</fullName>
        <ecNumber evidence="3">3.2.2.21</ecNumber>
    </recommendedName>
</protein>
<dbReference type="OrthoDB" id="9811249at2"/>
<evidence type="ECO:0000313" key="8">
    <source>
        <dbReference type="EMBL" id="PSN07907.1"/>
    </source>
</evidence>
<dbReference type="InterPro" id="IPR010316">
    <property type="entry name" value="AlkA_N"/>
</dbReference>
<comment type="caution">
    <text evidence="8">The sequence shown here is derived from an EMBL/GenBank/DDBJ whole genome shotgun (WGS) entry which is preliminary data.</text>
</comment>
<feature type="domain" description="DNA-3-methyladenine glycosylase AlkA N-terminal" evidence="7">
    <location>
        <begin position="1"/>
        <end position="112"/>
    </location>
</feature>
<dbReference type="AlphaFoldDB" id="A0A2P8VK31"/>
<dbReference type="InterPro" id="IPR051912">
    <property type="entry name" value="Alkylbase_DNA_Glycosylase/TA"/>
</dbReference>
<keyword evidence="4" id="KW-0227">DNA damage</keyword>
<keyword evidence="5" id="KW-0234">DNA repair</keyword>
<dbReference type="SUPFAM" id="SSF48150">
    <property type="entry name" value="DNA-glycosylase"/>
    <property type="match status" value="1"/>
</dbReference>
<evidence type="ECO:0000259" key="7">
    <source>
        <dbReference type="SMART" id="SM01009"/>
    </source>
</evidence>
<reference evidence="8 9" key="1">
    <citation type="submission" date="2018-03" db="EMBL/GenBank/DDBJ databases">
        <title>Draft genome sequence of the first documented clinical Siccibacter turicensis isolate in Austria.</title>
        <authorList>
            <person name="Lepuschitz S."/>
            <person name="Pekard-Amenitsch S."/>
            <person name="Haunold R."/>
            <person name="Schill S."/>
            <person name="Mach R."/>
            <person name="Allerberger F."/>
            <person name="Ruppitsch W."/>
            <person name="Forsythe S.J."/>
        </authorList>
    </citation>
    <scope>NUCLEOTIDE SEQUENCE [LARGE SCALE GENOMIC DNA]</scope>
    <source>
        <strain evidence="8 9">6100069499-17</strain>
    </source>
</reference>
<name>A0A2P8VK31_9ENTR</name>
<dbReference type="EC" id="3.2.2.21" evidence="3"/>
<feature type="domain" description="HhH-GPD" evidence="6">
    <location>
        <begin position="122"/>
        <end position="276"/>
    </location>
</feature>
<dbReference type="GO" id="GO:0032993">
    <property type="term" value="C:protein-DNA complex"/>
    <property type="evidence" value="ECO:0007669"/>
    <property type="project" value="TreeGrafter"/>
</dbReference>
<dbReference type="InterPro" id="IPR037046">
    <property type="entry name" value="AlkA_N_sf"/>
</dbReference>
<keyword evidence="9" id="KW-1185">Reference proteome</keyword>
<dbReference type="GO" id="GO:0008725">
    <property type="term" value="F:DNA-3-methyladenine glycosylase activity"/>
    <property type="evidence" value="ECO:0007669"/>
    <property type="project" value="TreeGrafter"/>
</dbReference>
<dbReference type="GO" id="GO:0032131">
    <property type="term" value="F:alkylated DNA binding"/>
    <property type="evidence" value="ECO:0007669"/>
    <property type="project" value="TreeGrafter"/>
</dbReference>
<sequence>MFTLHYTPPYDWPWMLGFLRARAVTGIEQVGDNHYSRSMALADGSGVLTVTPHPTEPALVVTLSDGLLPVAEEVLVRVANLLDLRLDPAPMLASLGELAAARPGLRLPGCVDPFEQAIRAILGQLVSVALAAKLTGKLAAAFGTSCPGQPGWMLFPEAKALARLSAEEVKTIGIPLMRAQAIVNLAQTCVEGVFPLTRPQDVEQGVKHLISWPGIGRWTANYYALRGWQAPDVFLPDDYAIKQRFAGMTPAAIRRYATCWAPWRSYALLHIWYSSGWQPVS</sequence>
<dbReference type="EMBL" id="PYEP01000004">
    <property type="protein sequence ID" value="PSN07907.1"/>
    <property type="molecule type" value="Genomic_DNA"/>
</dbReference>
<dbReference type="InterPro" id="IPR000035">
    <property type="entry name" value="Alkylbase_DNA_glycsylse_CS"/>
</dbReference>
<evidence type="ECO:0000256" key="3">
    <source>
        <dbReference type="ARBA" id="ARBA00012000"/>
    </source>
</evidence>
<dbReference type="Proteomes" id="UP000240212">
    <property type="component" value="Unassembled WGS sequence"/>
</dbReference>
<dbReference type="Gene3D" id="1.10.340.30">
    <property type="entry name" value="Hypothetical protein, domain 2"/>
    <property type="match status" value="1"/>
</dbReference>
<proteinExistence type="inferred from homology"/>
<dbReference type="Gene3D" id="3.30.310.20">
    <property type="entry name" value="DNA-3-methyladenine glycosylase AlkA, N-terminal domain"/>
    <property type="match status" value="1"/>
</dbReference>
<dbReference type="SMART" id="SM01009">
    <property type="entry name" value="AlkA_N"/>
    <property type="match status" value="1"/>
</dbReference>